<evidence type="ECO:0000256" key="1">
    <source>
        <dbReference type="ARBA" id="ARBA00004429"/>
    </source>
</evidence>
<dbReference type="PANTHER" id="PTHR23513:SF9">
    <property type="entry name" value="ENTEROBACTIN EXPORTER ENTS"/>
    <property type="match status" value="1"/>
</dbReference>
<feature type="domain" description="Major facilitator superfamily (MFS) profile" evidence="8">
    <location>
        <begin position="220"/>
        <end position="425"/>
    </location>
</feature>
<evidence type="ECO:0000256" key="3">
    <source>
        <dbReference type="ARBA" id="ARBA00022475"/>
    </source>
</evidence>
<feature type="transmembrane region" description="Helical" evidence="7">
    <location>
        <begin position="146"/>
        <end position="169"/>
    </location>
</feature>
<name>A0ABW6WUC9_9ACTN</name>
<comment type="caution">
    <text evidence="9">The sequence shown here is derived from an EMBL/GenBank/DDBJ whole genome shotgun (WGS) entry which is preliminary data.</text>
</comment>
<feature type="transmembrane region" description="Helical" evidence="7">
    <location>
        <begin position="309"/>
        <end position="329"/>
    </location>
</feature>
<evidence type="ECO:0000256" key="5">
    <source>
        <dbReference type="ARBA" id="ARBA00022989"/>
    </source>
</evidence>
<feature type="transmembrane region" description="Helical" evidence="7">
    <location>
        <begin position="82"/>
        <end position="103"/>
    </location>
</feature>
<dbReference type="PANTHER" id="PTHR23513">
    <property type="entry name" value="INTEGRAL MEMBRANE EFFLUX PROTEIN-RELATED"/>
    <property type="match status" value="1"/>
</dbReference>
<keyword evidence="2" id="KW-0813">Transport</keyword>
<feature type="transmembrane region" description="Helical" evidence="7">
    <location>
        <begin position="51"/>
        <end position="75"/>
    </location>
</feature>
<gene>
    <name evidence="9" type="ORF">ACFY35_46285</name>
</gene>
<reference evidence="9 10" key="1">
    <citation type="submission" date="2024-10" db="EMBL/GenBank/DDBJ databases">
        <title>The Natural Products Discovery Center: Release of the First 8490 Sequenced Strains for Exploring Actinobacteria Biosynthetic Diversity.</title>
        <authorList>
            <person name="Kalkreuter E."/>
            <person name="Kautsar S.A."/>
            <person name="Yang D."/>
            <person name="Bader C.D."/>
            <person name="Teijaro C.N."/>
            <person name="Fluegel L."/>
            <person name="Davis C.M."/>
            <person name="Simpson J.R."/>
            <person name="Lauterbach L."/>
            <person name="Steele A.D."/>
            <person name="Gui C."/>
            <person name="Meng S."/>
            <person name="Li G."/>
            <person name="Viehrig K."/>
            <person name="Ye F."/>
            <person name="Su P."/>
            <person name="Kiefer A.F."/>
            <person name="Nichols A."/>
            <person name="Cepeda A.J."/>
            <person name="Yan W."/>
            <person name="Fan B."/>
            <person name="Jiang Y."/>
            <person name="Adhikari A."/>
            <person name="Zheng C.-J."/>
            <person name="Schuster L."/>
            <person name="Cowan T.M."/>
            <person name="Smanski M.J."/>
            <person name="Chevrette M.G."/>
            <person name="De Carvalho L.P.S."/>
            <person name="Shen B."/>
        </authorList>
    </citation>
    <scope>NUCLEOTIDE SEQUENCE [LARGE SCALE GENOMIC DNA]</scope>
    <source>
        <strain evidence="9 10">NPDC000087</strain>
    </source>
</reference>
<dbReference type="EMBL" id="JBIAZU010000009">
    <property type="protein sequence ID" value="MFF5296887.1"/>
    <property type="molecule type" value="Genomic_DNA"/>
</dbReference>
<evidence type="ECO:0000256" key="6">
    <source>
        <dbReference type="ARBA" id="ARBA00023136"/>
    </source>
</evidence>
<evidence type="ECO:0000259" key="8">
    <source>
        <dbReference type="PROSITE" id="PS50850"/>
    </source>
</evidence>
<feature type="transmembrane region" description="Helical" evidence="7">
    <location>
        <begin position="20"/>
        <end position="39"/>
    </location>
</feature>
<keyword evidence="3" id="KW-1003">Cell membrane</keyword>
<dbReference type="Proteomes" id="UP001602245">
    <property type="component" value="Unassembled WGS sequence"/>
</dbReference>
<keyword evidence="10" id="KW-1185">Reference proteome</keyword>
<feature type="transmembrane region" description="Helical" evidence="7">
    <location>
        <begin position="226"/>
        <end position="245"/>
    </location>
</feature>
<dbReference type="PROSITE" id="PS50850">
    <property type="entry name" value="MFS"/>
    <property type="match status" value="1"/>
</dbReference>
<evidence type="ECO:0000313" key="9">
    <source>
        <dbReference type="EMBL" id="MFF5296887.1"/>
    </source>
</evidence>
<sequence>MSRRLGLDLSPLRTSRDYRLVFTGGAVSAFGSFITYVTIPYQVAKLTNDPLMVGLLGVCELVPLLVMAFVGGALADYLDRRLLVRGGEFALAALTGVLLLNALSDRPHLWLLYVVAALAACVDGLQRPALEAMVPRLVEPEQLPAVMALQSLGMQIAQLGGPALAGLLISAVDLTLVYAFDLVTFAVSLTCLTLVRAVPPPPAADRPSIRSVVTGLRYAKSRPELLGTYLVDINAMFFGMPQALYPFLATQLGGPRILGLLYAAPSVGSLIATLTSGWTSRTHRHGLMVLIAAGFWGLGIVGVGVSHTLWLTLACLAFAGGADMISGIFRSIMWSQTIPDHLRGRLAGIEMLSYTTGPLLGQLRSGLMARTRLGVSGSIWLGGVLCMAGTAALAVALPRFLRYDGEDGLARKKAADQAWLAASAS</sequence>
<proteinExistence type="predicted"/>
<evidence type="ECO:0000313" key="10">
    <source>
        <dbReference type="Proteomes" id="UP001602245"/>
    </source>
</evidence>
<dbReference type="RefSeq" id="WP_020515337.1">
    <property type="nucleotide sequence ID" value="NZ_JBIAZU010000009.1"/>
</dbReference>
<evidence type="ECO:0000256" key="7">
    <source>
        <dbReference type="SAM" id="Phobius"/>
    </source>
</evidence>
<keyword evidence="6 7" id="KW-0472">Membrane</keyword>
<dbReference type="InterPro" id="IPR036259">
    <property type="entry name" value="MFS_trans_sf"/>
</dbReference>
<keyword evidence="5 7" id="KW-1133">Transmembrane helix</keyword>
<dbReference type="Gene3D" id="1.20.1250.20">
    <property type="entry name" value="MFS general substrate transporter like domains"/>
    <property type="match status" value="1"/>
</dbReference>
<dbReference type="InterPro" id="IPR010290">
    <property type="entry name" value="TM_effector"/>
</dbReference>
<dbReference type="SUPFAM" id="SSF103473">
    <property type="entry name" value="MFS general substrate transporter"/>
    <property type="match status" value="1"/>
</dbReference>
<keyword evidence="4 7" id="KW-0812">Transmembrane</keyword>
<dbReference type="Pfam" id="PF05977">
    <property type="entry name" value="MFS_3"/>
    <property type="match status" value="1"/>
</dbReference>
<feature type="transmembrane region" description="Helical" evidence="7">
    <location>
        <begin position="257"/>
        <end position="274"/>
    </location>
</feature>
<organism evidence="9 10">
    <name type="scientific">Paractinoplanes globisporus</name>
    <dbReference type="NCBI Taxonomy" id="113565"/>
    <lineage>
        <taxon>Bacteria</taxon>
        <taxon>Bacillati</taxon>
        <taxon>Actinomycetota</taxon>
        <taxon>Actinomycetes</taxon>
        <taxon>Micromonosporales</taxon>
        <taxon>Micromonosporaceae</taxon>
        <taxon>Paractinoplanes</taxon>
    </lineage>
</organism>
<feature type="transmembrane region" description="Helical" evidence="7">
    <location>
        <begin position="286"/>
        <end position="303"/>
    </location>
</feature>
<comment type="subcellular location">
    <subcellularLocation>
        <location evidence="1">Cell inner membrane</location>
        <topology evidence="1">Multi-pass membrane protein</topology>
    </subcellularLocation>
</comment>
<dbReference type="InterPro" id="IPR020846">
    <property type="entry name" value="MFS_dom"/>
</dbReference>
<accession>A0ABW6WUC9</accession>
<protein>
    <submittedName>
        <fullName evidence="9">MFS transporter</fullName>
    </submittedName>
</protein>
<feature type="transmembrane region" description="Helical" evidence="7">
    <location>
        <begin position="373"/>
        <end position="397"/>
    </location>
</feature>
<dbReference type="CDD" id="cd06173">
    <property type="entry name" value="MFS_MefA_like"/>
    <property type="match status" value="1"/>
</dbReference>
<evidence type="ECO:0000256" key="2">
    <source>
        <dbReference type="ARBA" id="ARBA00022448"/>
    </source>
</evidence>
<evidence type="ECO:0000256" key="4">
    <source>
        <dbReference type="ARBA" id="ARBA00022692"/>
    </source>
</evidence>